<feature type="compositionally biased region" description="Low complexity" evidence="1">
    <location>
        <begin position="1"/>
        <end position="16"/>
    </location>
</feature>
<reference evidence="2" key="1">
    <citation type="submission" date="2020-01" db="EMBL/GenBank/DDBJ databases">
        <title>The Celery Genome Sequence Reveals Sequential Paleo-tetraploidization, Resistance Gene Elimination, Karyotype Evolution, and Functional Innovation in Apiales.</title>
        <authorList>
            <person name="Song X."/>
        </authorList>
    </citation>
    <scope>NUCLEOTIDE SEQUENCE</scope>
    <source>
        <tissue evidence="2">Leaf</tissue>
    </source>
</reference>
<evidence type="ECO:0000256" key="1">
    <source>
        <dbReference type="SAM" id="MobiDB-lite"/>
    </source>
</evidence>
<accession>A0A6L5B9F3</accession>
<sequence>MSDQPSSDDGGPSSTQDRMKILIRSTDSENETPLHLAIPYNREDVPSIPYHDLVVSKTLNHLHCAGKEANRKY</sequence>
<gene>
    <name evidence="2" type="ORF">AG4045_006072</name>
</gene>
<organism evidence="2 3">
    <name type="scientific">Apium graveolens</name>
    <name type="common">Celery</name>
    <dbReference type="NCBI Taxonomy" id="4045"/>
    <lineage>
        <taxon>Eukaryota</taxon>
        <taxon>Viridiplantae</taxon>
        <taxon>Streptophyta</taxon>
        <taxon>Embryophyta</taxon>
        <taxon>Tracheophyta</taxon>
        <taxon>Spermatophyta</taxon>
        <taxon>Magnoliopsida</taxon>
        <taxon>eudicotyledons</taxon>
        <taxon>Gunneridae</taxon>
        <taxon>Pentapetalae</taxon>
        <taxon>asterids</taxon>
        <taxon>campanulids</taxon>
        <taxon>Apiales</taxon>
        <taxon>Apiaceae</taxon>
        <taxon>Apioideae</taxon>
        <taxon>apioid superclade</taxon>
        <taxon>Apieae</taxon>
        <taxon>Apium</taxon>
    </lineage>
</organism>
<evidence type="ECO:0000313" key="3">
    <source>
        <dbReference type="Proteomes" id="UP000593563"/>
    </source>
</evidence>
<dbReference type="EMBL" id="WRXP01001815">
    <property type="protein sequence ID" value="KAF1002045.1"/>
    <property type="molecule type" value="Genomic_DNA"/>
</dbReference>
<comment type="caution">
    <text evidence="2">The sequence shown here is derived from an EMBL/GenBank/DDBJ whole genome shotgun (WGS) entry which is preliminary data.</text>
</comment>
<proteinExistence type="predicted"/>
<evidence type="ECO:0000313" key="2">
    <source>
        <dbReference type="EMBL" id="KAF1002045.1"/>
    </source>
</evidence>
<dbReference type="Proteomes" id="UP000593563">
    <property type="component" value="Unassembled WGS sequence"/>
</dbReference>
<dbReference type="AlphaFoldDB" id="A0A6L5B9F3"/>
<protein>
    <submittedName>
        <fullName evidence="2">Uncharacterized protein</fullName>
    </submittedName>
</protein>
<feature type="region of interest" description="Disordered" evidence="1">
    <location>
        <begin position="1"/>
        <end position="31"/>
    </location>
</feature>
<keyword evidence="3" id="KW-1185">Reference proteome</keyword>
<name>A0A6L5B9F3_APIGR</name>